<dbReference type="EMBL" id="SETE01000010">
    <property type="protein sequence ID" value="RYM30787.1"/>
    <property type="molecule type" value="Genomic_DNA"/>
</dbReference>
<keyword evidence="2" id="KW-1185">Reference proteome</keyword>
<name>A0A4Q4KEB4_9FLAO</name>
<reference evidence="1 2" key="1">
    <citation type="submission" date="2019-02" db="EMBL/GenBank/DDBJ databases">
        <title>Genome sequence of the sea-ice species Brumimicrobium glaciale.</title>
        <authorList>
            <person name="Bowman J.P."/>
        </authorList>
    </citation>
    <scope>NUCLEOTIDE SEQUENCE [LARGE SCALE GENOMIC DNA]</scope>
    <source>
        <strain evidence="1 2">IC156</strain>
    </source>
</reference>
<sequence>MIKFAHLIFGSLIFIGGNSFSQCEHTTHHITPDFTNGWIENSQSKIVELHLGDDFEMKFIAQAGVKYRIQTSAGQKDFTKNNISFQLIIKEVNRIVEKGIVSYKTAEVILYDSELSGKDDEAIIQTAKTQNLSIKVRIHGTEIDPNLAFCSIVLIEEKRSESHDLR</sequence>
<dbReference type="RefSeq" id="WP_130095077.1">
    <property type="nucleotide sequence ID" value="NZ_SETE01000010.1"/>
</dbReference>
<evidence type="ECO:0000313" key="1">
    <source>
        <dbReference type="EMBL" id="RYM30787.1"/>
    </source>
</evidence>
<comment type="caution">
    <text evidence="1">The sequence shown here is derived from an EMBL/GenBank/DDBJ whole genome shotgun (WGS) entry which is preliminary data.</text>
</comment>
<proteinExistence type="predicted"/>
<dbReference type="OrthoDB" id="1467448at2"/>
<organism evidence="1 2">
    <name type="scientific">Brumimicrobium glaciale</name>
    <dbReference type="NCBI Taxonomy" id="200475"/>
    <lineage>
        <taxon>Bacteria</taxon>
        <taxon>Pseudomonadati</taxon>
        <taxon>Bacteroidota</taxon>
        <taxon>Flavobacteriia</taxon>
        <taxon>Flavobacteriales</taxon>
        <taxon>Crocinitomicaceae</taxon>
        <taxon>Brumimicrobium</taxon>
    </lineage>
</organism>
<accession>A0A4Q4KEB4</accession>
<dbReference type="Proteomes" id="UP000293952">
    <property type="component" value="Unassembled WGS sequence"/>
</dbReference>
<evidence type="ECO:0000313" key="2">
    <source>
        <dbReference type="Proteomes" id="UP000293952"/>
    </source>
</evidence>
<protein>
    <submittedName>
        <fullName evidence="1">Uncharacterized protein</fullName>
    </submittedName>
</protein>
<gene>
    <name evidence="1" type="ORF">ERX46_17045</name>
</gene>
<dbReference type="AlphaFoldDB" id="A0A4Q4KEB4"/>